<gene>
    <name evidence="2" type="ORF">ZT3D7_G6238</name>
</gene>
<name>A0A1X7RUM7_ZYMT9</name>
<dbReference type="STRING" id="1276538.A0A1X7RUM7"/>
<dbReference type="Proteomes" id="UP000215127">
    <property type="component" value="Chromosome 5"/>
</dbReference>
<accession>A0A1X7RUM7</accession>
<evidence type="ECO:0000256" key="1">
    <source>
        <dbReference type="SAM" id="MobiDB-lite"/>
    </source>
</evidence>
<organism evidence="2 3">
    <name type="scientific">Zymoseptoria tritici (strain ST99CH_3D7)</name>
    <dbReference type="NCBI Taxonomy" id="1276538"/>
    <lineage>
        <taxon>Eukaryota</taxon>
        <taxon>Fungi</taxon>
        <taxon>Dikarya</taxon>
        <taxon>Ascomycota</taxon>
        <taxon>Pezizomycotina</taxon>
        <taxon>Dothideomycetes</taxon>
        <taxon>Dothideomycetidae</taxon>
        <taxon>Mycosphaerellales</taxon>
        <taxon>Mycosphaerellaceae</taxon>
        <taxon>Zymoseptoria</taxon>
    </lineage>
</organism>
<proteinExistence type="predicted"/>
<evidence type="ECO:0000313" key="2">
    <source>
        <dbReference type="EMBL" id="SMQ51085.1"/>
    </source>
</evidence>
<dbReference type="InterPro" id="IPR007858">
    <property type="entry name" value="Dpy-30_motif"/>
</dbReference>
<dbReference type="Gene3D" id="1.20.890.10">
    <property type="entry name" value="cAMP-dependent protein kinase regulatory subunit, dimerization-anchoring domain"/>
    <property type="match status" value="1"/>
</dbReference>
<dbReference type="AlphaFoldDB" id="A0A1X7RUM7"/>
<sequence>MASDLTNGTAPNADIEMKEETLDTSMADLQQDPTDPNPPPQEPSSAAPPPPQTEHLSTLLPAPSTATPPPAAAPSTAAARPGSIPPNRTNLPDLPEKPVAHGGPTRQFLNANLTPHLLEGMKYVAAYEPEKPLLWLSEFLKERSKEVEG</sequence>
<evidence type="ECO:0000313" key="3">
    <source>
        <dbReference type="Proteomes" id="UP000215127"/>
    </source>
</evidence>
<feature type="compositionally biased region" description="Pro residues" evidence="1">
    <location>
        <begin position="35"/>
        <end position="52"/>
    </location>
</feature>
<dbReference type="EMBL" id="LT853696">
    <property type="protein sequence ID" value="SMQ51085.1"/>
    <property type="molecule type" value="Genomic_DNA"/>
</dbReference>
<feature type="compositionally biased region" description="Polar residues" evidence="1">
    <location>
        <begin position="1"/>
        <end position="10"/>
    </location>
</feature>
<dbReference type="Pfam" id="PF05186">
    <property type="entry name" value="Dpy-30"/>
    <property type="match status" value="1"/>
</dbReference>
<feature type="compositionally biased region" description="Low complexity" evidence="1">
    <location>
        <begin position="53"/>
        <end position="65"/>
    </location>
</feature>
<reference evidence="2 3" key="1">
    <citation type="submission" date="2016-06" db="EMBL/GenBank/DDBJ databases">
        <authorList>
            <person name="Kjaerup R.B."/>
            <person name="Dalgaard T.S."/>
            <person name="Juul-Madsen H.R."/>
        </authorList>
    </citation>
    <scope>NUCLEOTIDE SEQUENCE [LARGE SCALE GENOMIC DNA]</scope>
</reference>
<keyword evidence="3" id="KW-1185">Reference proteome</keyword>
<protein>
    <submittedName>
        <fullName evidence="2">Uncharacterized protein</fullName>
    </submittedName>
</protein>
<feature type="region of interest" description="Disordered" evidence="1">
    <location>
        <begin position="1"/>
        <end position="106"/>
    </location>
</feature>